<keyword evidence="2" id="KW-0812">Transmembrane</keyword>
<gene>
    <name evidence="4" type="ORF">GP486_003818</name>
</gene>
<feature type="non-terminal residue" evidence="4">
    <location>
        <position position="424"/>
    </location>
</feature>
<evidence type="ECO:0000256" key="1">
    <source>
        <dbReference type="SAM" id="MobiDB-lite"/>
    </source>
</evidence>
<evidence type="ECO:0000313" key="4">
    <source>
        <dbReference type="EMBL" id="KAH0559673.1"/>
    </source>
</evidence>
<organism evidence="4 5">
    <name type="scientific">Trichoglossum hirsutum</name>
    <dbReference type="NCBI Taxonomy" id="265104"/>
    <lineage>
        <taxon>Eukaryota</taxon>
        <taxon>Fungi</taxon>
        <taxon>Dikarya</taxon>
        <taxon>Ascomycota</taxon>
        <taxon>Pezizomycotina</taxon>
        <taxon>Geoglossomycetes</taxon>
        <taxon>Geoglossales</taxon>
        <taxon>Geoglossaceae</taxon>
        <taxon>Trichoglossum</taxon>
    </lineage>
</organism>
<feature type="region of interest" description="Disordered" evidence="1">
    <location>
        <begin position="171"/>
        <end position="199"/>
    </location>
</feature>
<name>A0A9P8LBY7_9PEZI</name>
<evidence type="ECO:0000313" key="5">
    <source>
        <dbReference type="Proteomes" id="UP000750711"/>
    </source>
</evidence>
<feature type="region of interest" description="Disordered" evidence="1">
    <location>
        <begin position="267"/>
        <end position="338"/>
    </location>
</feature>
<feature type="compositionally biased region" description="Polar residues" evidence="1">
    <location>
        <begin position="326"/>
        <end position="338"/>
    </location>
</feature>
<feature type="region of interest" description="Disordered" evidence="1">
    <location>
        <begin position="371"/>
        <end position="424"/>
    </location>
</feature>
<feature type="compositionally biased region" description="Low complexity" evidence="1">
    <location>
        <begin position="269"/>
        <end position="285"/>
    </location>
</feature>
<dbReference type="Proteomes" id="UP000750711">
    <property type="component" value="Unassembled WGS sequence"/>
</dbReference>
<feature type="compositionally biased region" description="Low complexity" evidence="1">
    <location>
        <begin position="190"/>
        <end position="199"/>
    </location>
</feature>
<feature type="signal peptide" evidence="3">
    <location>
        <begin position="1"/>
        <end position="21"/>
    </location>
</feature>
<comment type="caution">
    <text evidence="4">The sequence shown here is derived from an EMBL/GenBank/DDBJ whole genome shotgun (WGS) entry which is preliminary data.</text>
</comment>
<feature type="transmembrane region" description="Helical" evidence="2">
    <location>
        <begin position="205"/>
        <end position="228"/>
    </location>
</feature>
<keyword evidence="2" id="KW-0472">Membrane</keyword>
<accession>A0A9P8LBY7</accession>
<evidence type="ECO:0000256" key="3">
    <source>
        <dbReference type="SAM" id="SignalP"/>
    </source>
</evidence>
<feature type="chain" id="PRO_5040502304" evidence="3">
    <location>
        <begin position="22"/>
        <end position="424"/>
    </location>
</feature>
<proteinExistence type="predicted"/>
<reference evidence="4" key="1">
    <citation type="submission" date="2021-03" db="EMBL/GenBank/DDBJ databases">
        <title>Comparative genomics and phylogenomic investigation of the class Geoglossomycetes provide insights into ecological specialization and systematics.</title>
        <authorList>
            <person name="Melie T."/>
            <person name="Pirro S."/>
            <person name="Miller A.N."/>
            <person name="Quandt A."/>
        </authorList>
    </citation>
    <scope>NUCLEOTIDE SEQUENCE</scope>
    <source>
        <strain evidence="4">CAQ_001_2017</strain>
    </source>
</reference>
<protein>
    <submittedName>
        <fullName evidence="4">Uncharacterized protein</fullName>
    </submittedName>
</protein>
<sequence length="424" mass="43729">MGKSAVVIASLVLLAAQDTGAFAIGGRSSVQDSTLVARQDGTCPGNTSLNSCSGTKLPSNFCCPSDTSCMSLNNATSLVCCPTGRSCQVIAPITCDITQQDARAFPESLIKSTDTQSALESCGAACCPRGFSCQNGWCIAKNEDKSVSSPTSASGSSTVATSTAIPAIIVPNTAKQSPTPPPTTPTALGSSVTSTSSASPYPAKAVVAGFFPGMIAGALVLYAVLLLLKWRQERDSRRSGTFGRISATVSDPIYVKPQDAYRTDFLRRSSSTTSKPSMSNSNESSGFPGPEVNAFLSSGDRSAGKNGSPRGAPDALGRSHSDNPAIRTTTPSPRASTVSIDVFADPSPHSLYPTGLRPPPADTRGSHMTATTTFGDMIAGAGTTDRGGKTRNNNKNNNARDSVGNDPFIASLEPFRNPLPPSGN</sequence>
<dbReference type="AlphaFoldDB" id="A0A9P8LBY7"/>
<keyword evidence="2" id="KW-1133">Transmembrane helix</keyword>
<evidence type="ECO:0000256" key="2">
    <source>
        <dbReference type="SAM" id="Phobius"/>
    </source>
</evidence>
<keyword evidence="3" id="KW-0732">Signal</keyword>
<dbReference type="EMBL" id="JAGHQM010000545">
    <property type="protein sequence ID" value="KAH0559673.1"/>
    <property type="molecule type" value="Genomic_DNA"/>
</dbReference>
<keyword evidence="5" id="KW-1185">Reference proteome</keyword>